<evidence type="ECO:0000259" key="5">
    <source>
        <dbReference type="PROSITE" id="PS51352"/>
    </source>
</evidence>
<dbReference type="CDD" id="cd02966">
    <property type="entry name" value="TlpA_like_family"/>
    <property type="match status" value="1"/>
</dbReference>
<dbReference type="STRING" id="1123265.GCA_000686625_03671"/>
<dbReference type="SUPFAM" id="SSF52833">
    <property type="entry name" value="Thioredoxin-like"/>
    <property type="match status" value="1"/>
</dbReference>
<protein>
    <submittedName>
        <fullName evidence="6">Thiol-disulfide oxidoreductase resA</fullName>
    </submittedName>
</protein>
<evidence type="ECO:0000256" key="1">
    <source>
        <dbReference type="ARBA" id="ARBA00004196"/>
    </source>
</evidence>
<evidence type="ECO:0000313" key="6">
    <source>
        <dbReference type="EMBL" id="VTR51652.1"/>
    </source>
</evidence>
<dbReference type="Gene3D" id="3.40.30.10">
    <property type="entry name" value="Glutaredoxin"/>
    <property type="match status" value="1"/>
</dbReference>
<dbReference type="Proteomes" id="UP000308196">
    <property type="component" value="Chromosome"/>
</dbReference>
<keyword evidence="2" id="KW-0201">Cytochrome c-type biogenesis</keyword>
<gene>
    <name evidence="6" type="primary">resA_13</name>
    <name evidence="6" type="ORF">NCTC11429_04397</name>
</gene>
<evidence type="ECO:0000256" key="4">
    <source>
        <dbReference type="ARBA" id="ARBA00023284"/>
    </source>
</evidence>
<dbReference type="InterPro" id="IPR000866">
    <property type="entry name" value="AhpC/TSA"/>
</dbReference>
<dbReference type="KEGG" id="stha:NCTC11429_04397"/>
<dbReference type="RefSeq" id="WP_028070394.1">
    <property type="nucleotide sequence ID" value="NZ_LR590484.1"/>
</dbReference>
<dbReference type="InterPro" id="IPR050553">
    <property type="entry name" value="Thioredoxin_ResA/DsbE_sf"/>
</dbReference>
<dbReference type="AlphaFoldDB" id="A0A4U9VZ89"/>
<dbReference type="PANTHER" id="PTHR42852:SF6">
    <property type="entry name" value="THIOL:DISULFIDE INTERCHANGE PROTEIN DSBE"/>
    <property type="match status" value="1"/>
</dbReference>
<keyword evidence="4" id="KW-0676">Redox-active center</keyword>
<dbReference type="GeneID" id="78464983"/>
<name>A0A4U9VZ89_9SPHI</name>
<dbReference type="InterPro" id="IPR013766">
    <property type="entry name" value="Thioredoxin_domain"/>
</dbReference>
<proteinExistence type="predicted"/>
<dbReference type="InterPro" id="IPR017937">
    <property type="entry name" value="Thioredoxin_CS"/>
</dbReference>
<comment type="subcellular location">
    <subcellularLocation>
        <location evidence="1">Cell envelope</location>
    </subcellularLocation>
</comment>
<dbReference type="GO" id="GO:0016209">
    <property type="term" value="F:antioxidant activity"/>
    <property type="evidence" value="ECO:0007669"/>
    <property type="project" value="InterPro"/>
</dbReference>
<evidence type="ECO:0000256" key="2">
    <source>
        <dbReference type="ARBA" id="ARBA00022748"/>
    </source>
</evidence>
<sequence length="383" mass="42634">MTVPKIWLAWLCIIPVVACAQRSYTIRGEVNKLKNGSKIFLIYEIDGNSVVDSTVSAGGQFSFSGRIGYPVSSTLYLHKNPYVEKLAPKEQMDYFRFYLEPVVMHMRAADSLKNIVITGSQVNADQDTFRKMRSGVDDKFTALNKEFAALPAAQQADSAVRAVFIDREKAIMDELYAVHLAFARQHPASYLSLISLSFVAGQEKFAAAAAEVYAGISEQLKQYPLAAEIPLQLESAVKTKVGQLAPDMELLTPGGKTMKVSDFRGKYLLLDFWASWCGPCREENPNLVALYDKYRSQGFEILGVSLDRAAQQQQWIKAIADDGLRWPQVSDLKGWDSHAAKLYGINAIPASFLLDPEGRIIARNLRGKGLEDQLRTIFAKATY</sequence>
<organism evidence="6 7">
    <name type="scientific">Sphingobacterium thalpophilum</name>
    <dbReference type="NCBI Taxonomy" id="259"/>
    <lineage>
        <taxon>Bacteria</taxon>
        <taxon>Pseudomonadati</taxon>
        <taxon>Bacteroidota</taxon>
        <taxon>Sphingobacteriia</taxon>
        <taxon>Sphingobacteriales</taxon>
        <taxon>Sphingobacteriaceae</taxon>
        <taxon>Sphingobacterium</taxon>
    </lineage>
</organism>
<dbReference type="GO" id="GO:0017004">
    <property type="term" value="P:cytochrome complex assembly"/>
    <property type="evidence" value="ECO:0007669"/>
    <property type="project" value="UniProtKB-KW"/>
</dbReference>
<accession>A0A4U9VZ89</accession>
<keyword evidence="3" id="KW-1015">Disulfide bond</keyword>
<dbReference type="EMBL" id="LR590484">
    <property type="protein sequence ID" value="VTR51652.1"/>
    <property type="molecule type" value="Genomic_DNA"/>
</dbReference>
<dbReference type="Pfam" id="PF14289">
    <property type="entry name" value="DUF4369"/>
    <property type="match status" value="1"/>
</dbReference>
<dbReference type="PANTHER" id="PTHR42852">
    <property type="entry name" value="THIOL:DISULFIDE INTERCHANGE PROTEIN DSBE"/>
    <property type="match status" value="1"/>
</dbReference>
<dbReference type="GO" id="GO:0016491">
    <property type="term" value="F:oxidoreductase activity"/>
    <property type="evidence" value="ECO:0007669"/>
    <property type="project" value="InterPro"/>
</dbReference>
<evidence type="ECO:0000256" key="3">
    <source>
        <dbReference type="ARBA" id="ARBA00023157"/>
    </source>
</evidence>
<dbReference type="InterPro" id="IPR025380">
    <property type="entry name" value="DUF4369"/>
</dbReference>
<dbReference type="InterPro" id="IPR036249">
    <property type="entry name" value="Thioredoxin-like_sf"/>
</dbReference>
<feature type="domain" description="Thioredoxin" evidence="5">
    <location>
        <begin position="239"/>
        <end position="383"/>
    </location>
</feature>
<reference evidence="6 7" key="1">
    <citation type="submission" date="2019-05" db="EMBL/GenBank/DDBJ databases">
        <authorList>
            <consortium name="Pathogen Informatics"/>
        </authorList>
    </citation>
    <scope>NUCLEOTIDE SEQUENCE [LARGE SCALE GENOMIC DNA]</scope>
    <source>
        <strain evidence="6 7">NCTC11429</strain>
    </source>
</reference>
<dbReference type="PROSITE" id="PS00194">
    <property type="entry name" value="THIOREDOXIN_1"/>
    <property type="match status" value="1"/>
</dbReference>
<dbReference type="Pfam" id="PF00578">
    <property type="entry name" value="AhpC-TSA"/>
    <property type="match status" value="1"/>
</dbReference>
<evidence type="ECO:0000313" key="7">
    <source>
        <dbReference type="Proteomes" id="UP000308196"/>
    </source>
</evidence>
<dbReference type="PROSITE" id="PS51352">
    <property type="entry name" value="THIOREDOXIN_2"/>
    <property type="match status" value="1"/>
</dbReference>
<dbReference type="GO" id="GO:0030313">
    <property type="term" value="C:cell envelope"/>
    <property type="evidence" value="ECO:0007669"/>
    <property type="project" value="UniProtKB-SubCell"/>
</dbReference>